<evidence type="ECO:0008006" key="8">
    <source>
        <dbReference type="Google" id="ProtNLM"/>
    </source>
</evidence>
<gene>
    <name evidence="7" type="ORF">BDV35DRAFT_353154</name>
</gene>
<feature type="region of interest" description="Disordered" evidence="5">
    <location>
        <begin position="143"/>
        <end position="166"/>
    </location>
</feature>
<comment type="subcellular location">
    <subcellularLocation>
        <location evidence="1">Membrane</location>
        <topology evidence="1">Single-pass membrane protein</topology>
    </subcellularLocation>
</comment>
<name>A0A5N6GXV5_ASPFL</name>
<sequence length="252" mass="26729">MLFGGRSPVWTMKRTAAQPGMILLHVVPPTHIAREERVQPSAGSRTLEVSQSNVQTTVNTGNRDTDGYVGCVMSDYASVDWLSTLTVMRSGTGMSIIHYFTIYRGNKSYSSLAFATKRRLVSSTPTSSATLSSFTSVSTTSSISTTHTAEPTPSNSSSPSTPSSSTNTGAIAGGVVGGVAGAAILAALVWFLARRSKAEKVKSPTSAQDAWDMRTARDSSKFQQYPVQKLDAGLGPTPPPVYELPDATSNRQ</sequence>
<keyword evidence="2 6" id="KW-0812">Transmembrane</keyword>
<dbReference type="GO" id="GO:0016020">
    <property type="term" value="C:membrane"/>
    <property type="evidence" value="ECO:0007669"/>
    <property type="project" value="UniProtKB-SubCell"/>
</dbReference>
<evidence type="ECO:0000256" key="4">
    <source>
        <dbReference type="ARBA" id="ARBA00023136"/>
    </source>
</evidence>
<accession>A0A5N6GXV5</accession>
<evidence type="ECO:0000256" key="2">
    <source>
        <dbReference type="ARBA" id="ARBA00022692"/>
    </source>
</evidence>
<dbReference type="EMBL" id="ML734596">
    <property type="protein sequence ID" value="KAB8246765.1"/>
    <property type="molecule type" value="Genomic_DNA"/>
</dbReference>
<feature type="region of interest" description="Disordered" evidence="5">
    <location>
        <begin position="201"/>
        <end position="252"/>
    </location>
</feature>
<dbReference type="PANTHER" id="PTHR15549:SF27">
    <property type="entry name" value="CHITIN-BINDING TYPE-1 DOMAIN-CONTAINING PROTEIN"/>
    <property type="match status" value="1"/>
</dbReference>
<evidence type="ECO:0000256" key="5">
    <source>
        <dbReference type="SAM" id="MobiDB-lite"/>
    </source>
</evidence>
<dbReference type="InterPro" id="IPR051694">
    <property type="entry name" value="Immunoregulatory_rcpt-like"/>
</dbReference>
<dbReference type="PANTHER" id="PTHR15549">
    <property type="entry name" value="PAIRED IMMUNOGLOBULIN-LIKE TYPE 2 RECEPTOR"/>
    <property type="match status" value="1"/>
</dbReference>
<dbReference type="Proteomes" id="UP000325434">
    <property type="component" value="Unassembled WGS sequence"/>
</dbReference>
<proteinExistence type="predicted"/>
<feature type="compositionally biased region" description="Basic and acidic residues" evidence="5">
    <location>
        <begin position="211"/>
        <end position="220"/>
    </location>
</feature>
<dbReference type="GO" id="GO:0071944">
    <property type="term" value="C:cell periphery"/>
    <property type="evidence" value="ECO:0007669"/>
    <property type="project" value="UniProtKB-ARBA"/>
</dbReference>
<evidence type="ECO:0000256" key="6">
    <source>
        <dbReference type="SAM" id="Phobius"/>
    </source>
</evidence>
<dbReference type="AlphaFoldDB" id="A0A5N6GXV5"/>
<evidence type="ECO:0000256" key="3">
    <source>
        <dbReference type="ARBA" id="ARBA00022989"/>
    </source>
</evidence>
<organism evidence="7">
    <name type="scientific">Aspergillus flavus</name>
    <dbReference type="NCBI Taxonomy" id="5059"/>
    <lineage>
        <taxon>Eukaryota</taxon>
        <taxon>Fungi</taxon>
        <taxon>Dikarya</taxon>
        <taxon>Ascomycota</taxon>
        <taxon>Pezizomycotina</taxon>
        <taxon>Eurotiomycetes</taxon>
        <taxon>Eurotiomycetidae</taxon>
        <taxon>Eurotiales</taxon>
        <taxon>Aspergillaceae</taxon>
        <taxon>Aspergillus</taxon>
        <taxon>Aspergillus subgen. Circumdati</taxon>
    </lineage>
</organism>
<evidence type="ECO:0000313" key="7">
    <source>
        <dbReference type="EMBL" id="KAB8246765.1"/>
    </source>
</evidence>
<keyword evidence="4 6" id="KW-0472">Membrane</keyword>
<protein>
    <recommendedName>
        <fullName evidence="8">Mid2 domain-containing protein</fullName>
    </recommendedName>
</protein>
<evidence type="ECO:0000256" key="1">
    <source>
        <dbReference type="ARBA" id="ARBA00004167"/>
    </source>
</evidence>
<feature type="transmembrane region" description="Helical" evidence="6">
    <location>
        <begin position="170"/>
        <end position="193"/>
    </location>
</feature>
<keyword evidence="3 6" id="KW-1133">Transmembrane helix</keyword>
<reference evidence="7" key="1">
    <citation type="submission" date="2019-04" db="EMBL/GenBank/DDBJ databases">
        <title>Friends and foes A comparative genomics study of 23 Aspergillus species from section Flavi.</title>
        <authorList>
            <consortium name="DOE Joint Genome Institute"/>
            <person name="Kjaerbolling I."/>
            <person name="Vesth T."/>
            <person name="Frisvad J.C."/>
            <person name="Nybo J.L."/>
            <person name="Theobald S."/>
            <person name="Kildgaard S."/>
            <person name="Isbrandt T."/>
            <person name="Kuo A."/>
            <person name="Sato A."/>
            <person name="Lyhne E.K."/>
            <person name="Kogle M.E."/>
            <person name="Wiebenga A."/>
            <person name="Kun R.S."/>
            <person name="Lubbers R.J."/>
            <person name="Makela M.R."/>
            <person name="Barry K."/>
            <person name="Chovatia M."/>
            <person name="Clum A."/>
            <person name="Daum C."/>
            <person name="Haridas S."/>
            <person name="He G."/>
            <person name="LaButti K."/>
            <person name="Lipzen A."/>
            <person name="Mondo S."/>
            <person name="Riley R."/>
            <person name="Salamov A."/>
            <person name="Simmons B.A."/>
            <person name="Magnuson J.K."/>
            <person name="Henrissat B."/>
            <person name="Mortensen U.H."/>
            <person name="Larsen T.O."/>
            <person name="Devries R.P."/>
            <person name="Grigoriev I.V."/>
            <person name="Machida M."/>
            <person name="Baker S.E."/>
            <person name="Andersen M.R."/>
        </authorList>
    </citation>
    <scope>NUCLEOTIDE SEQUENCE [LARGE SCALE GENOMIC DNA]</scope>
    <source>
        <strain evidence="7">CBS 121.62</strain>
    </source>
</reference>